<feature type="transmembrane region" description="Helical" evidence="1">
    <location>
        <begin position="79"/>
        <end position="107"/>
    </location>
</feature>
<accession>A0AA36FUJ6</accession>
<keyword evidence="1" id="KW-0812">Transmembrane</keyword>
<gene>
    <name evidence="2" type="ORF">MSPICULIGERA_LOCUS6516</name>
</gene>
<evidence type="ECO:0000256" key="1">
    <source>
        <dbReference type="SAM" id="Phobius"/>
    </source>
</evidence>
<dbReference type="EMBL" id="CATQJA010001623">
    <property type="protein sequence ID" value="CAJ0567985.1"/>
    <property type="molecule type" value="Genomic_DNA"/>
</dbReference>
<organism evidence="2 3">
    <name type="scientific">Mesorhabditis spiculigera</name>
    <dbReference type="NCBI Taxonomy" id="96644"/>
    <lineage>
        <taxon>Eukaryota</taxon>
        <taxon>Metazoa</taxon>
        <taxon>Ecdysozoa</taxon>
        <taxon>Nematoda</taxon>
        <taxon>Chromadorea</taxon>
        <taxon>Rhabditida</taxon>
        <taxon>Rhabditina</taxon>
        <taxon>Rhabditomorpha</taxon>
        <taxon>Rhabditoidea</taxon>
        <taxon>Rhabditidae</taxon>
        <taxon>Mesorhabditinae</taxon>
        <taxon>Mesorhabditis</taxon>
    </lineage>
</organism>
<keyword evidence="3" id="KW-1185">Reference proteome</keyword>
<evidence type="ECO:0000313" key="2">
    <source>
        <dbReference type="EMBL" id="CAJ0567985.1"/>
    </source>
</evidence>
<name>A0AA36FUJ6_9BILA</name>
<feature type="non-terminal residue" evidence="2">
    <location>
        <position position="1"/>
    </location>
</feature>
<keyword evidence="1" id="KW-0472">Membrane</keyword>
<feature type="transmembrane region" description="Helical" evidence="1">
    <location>
        <begin position="56"/>
        <end position="73"/>
    </location>
</feature>
<proteinExistence type="predicted"/>
<evidence type="ECO:0000313" key="3">
    <source>
        <dbReference type="Proteomes" id="UP001177023"/>
    </source>
</evidence>
<reference evidence="2" key="1">
    <citation type="submission" date="2023-06" db="EMBL/GenBank/DDBJ databases">
        <authorList>
            <person name="Delattre M."/>
        </authorList>
    </citation>
    <scope>NUCLEOTIDE SEQUENCE</scope>
    <source>
        <strain evidence="2">AF72</strain>
    </source>
</reference>
<sequence>MPPNTVAPSTSAMEMTKKVSFDCPSSSSSSSTELSNCEANEDLHPYRAIPLSTKNVIFLTVGMAFFSFIYLFPAQHDKFLFYGMTGLIVLFITTIYTVGSLSVVYMVTDPYSKELKDVQFESYQGHFHSLPVISEASEEVAV</sequence>
<keyword evidence="1" id="KW-1133">Transmembrane helix</keyword>
<dbReference type="Proteomes" id="UP001177023">
    <property type="component" value="Unassembled WGS sequence"/>
</dbReference>
<comment type="caution">
    <text evidence="2">The sequence shown here is derived from an EMBL/GenBank/DDBJ whole genome shotgun (WGS) entry which is preliminary data.</text>
</comment>
<dbReference type="AlphaFoldDB" id="A0AA36FUJ6"/>
<protein>
    <submittedName>
        <fullName evidence="2">Uncharacterized protein</fullName>
    </submittedName>
</protein>